<dbReference type="InterPro" id="IPR040079">
    <property type="entry name" value="Glutathione_S-Trfase"/>
</dbReference>
<dbReference type="InterPro" id="IPR004046">
    <property type="entry name" value="GST_C"/>
</dbReference>
<dbReference type="Proteomes" id="UP000298493">
    <property type="component" value="Unassembled WGS sequence"/>
</dbReference>
<dbReference type="InterPro" id="IPR036249">
    <property type="entry name" value="Thioredoxin-like_sf"/>
</dbReference>
<evidence type="ECO:0000259" key="2">
    <source>
        <dbReference type="PROSITE" id="PS50405"/>
    </source>
</evidence>
<dbReference type="GO" id="GO:0006749">
    <property type="term" value="P:glutathione metabolic process"/>
    <property type="evidence" value="ECO:0007669"/>
    <property type="project" value="TreeGrafter"/>
</dbReference>
<dbReference type="InterPro" id="IPR050213">
    <property type="entry name" value="GST_superfamily"/>
</dbReference>
<dbReference type="AlphaFoldDB" id="A0A4Z1P419"/>
<protein>
    <submittedName>
        <fullName evidence="3">Glutathione s-transferase</fullName>
    </submittedName>
</protein>
<dbReference type="Gene3D" id="3.40.30.10">
    <property type="entry name" value="Glutaredoxin"/>
    <property type="match status" value="1"/>
</dbReference>
<gene>
    <name evidence="3" type="ORF">E6O75_ATG04689</name>
</gene>
<keyword evidence="3" id="KW-0808">Transferase</keyword>
<accession>A0A4Z1P419</accession>
<dbReference type="SUPFAM" id="SSF47616">
    <property type="entry name" value="GST C-terminal domain-like"/>
    <property type="match status" value="1"/>
</dbReference>
<dbReference type="InterPro" id="IPR010987">
    <property type="entry name" value="Glutathione-S-Trfase_C-like"/>
</dbReference>
<dbReference type="Gene3D" id="1.20.1050.10">
    <property type="match status" value="1"/>
</dbReference>
<dbReference type="Pfam" id="PF02798">
    <property type="entry name" value="GST_N"/>
    <property type="match status" value="1"/>
</dbReference>
<dbReference type="CDD" id="cd03039">
    <property type="entry name" value="GST_N_Sigma_like"/>
    <property type="match status" value="1"/>
</dbReference>
<dbReference type="PANTHER" id="PTHR11571">
    <property type="entry name" value="GLUTATHIONE S-TRANSFERASE"/>
    <property type="match status" value="1"/>
</dbReference>
<feature type="domain" description="GST C-terminal" evidence="2">
    <location>
        <begin position="106"/>
        <end position="230"/>
    </location>
</feature>
<proteinExistence type="predicted"/>
<organism evidence="3 4">
    <name type="scientific">Venturia nashicola</name>
    <dbReference type="NCBI Taxonomy" id="86259"/>
    <lineage>
        <taxon>Eukaryota</taxon>
        <taxon>Fungi</taxon>
        <taxon>Dikarya</taxon>
        <taxon>Ascomycota</taxon>
        <taxon>Pezizomycotina</taxon>
        <taxon>Dothideomycetes</taxon>
        <taxon>Pleosporomycetidae</taxon>
        <taxon>Venturiales</taxon>
        <taxon>Venturiaceae</taxon>
        <taxon>Venturia</taxon>
    </lineage>
</organism>
<dbReference type="InterPro" id="IPR036282">
    <property type="entry name" value="Glutathione-S-Trfase_C_sf"/>
</dbReference>
<evidence type="ECO:0000313" key="3">
    <source>
        <dbReference type="EMBL" id="TID21294.1"/>
    </source>
</evidence>
<dbReference type="CDD" id="cd03192">
    <property type="entry name" value="GST_C_Sigma_like"/>
    <property type="match status" value="1"/>
</dbReference>
<name>A0A4Z1P419_9PEZI</name>
<evidence type="ECO:0000313" key="4">
    <source>
        <dbReference type="Proteomes" id="UP000298493"/>
    </source>
</evidence>
<dbReference type="InterPro" id="IPR004045">
    <property type="entry name" value="Glutathione_S-Trfase_N"/>
</dbReference>
<dbReference type="PANTHER" id="PTHR11571:SF150">
    <property type="entry name" value="GLUTATHIONE S-TRANSFERASE"/>
    <property type="match status" value="1"/>
</dbReference>
<keyword evidence="4" id="KW-1185">Reference proteome</keyword>
<sequence>MPTTTTVGTSSAANQKLGGTPHIHYFDFFSRGRGQVIRLLCEDAGIAYIDTRYTFDEFPSQKDGKLGDMNPLKAVPVVELNGKILTQSYAILRSWSRQLGEYDGKTEEEKYFVDAVGDLGADWRTLFVIAFLSPNKDTAYPEHCKTDRVRYLSAIESHLKQSPLSQKGPFVLSDRITYADLVVYQVIHDEGLTKDERAGLRDYPRLKQLVNGVESRPGVKAFLGSDRYKG</sequence>
<dbReference type="PROSITE" id="PS50404">
    <property type="entry name" value="GST_NTER"/>
    <property type="match status" value="1"/>
</dbReference>
<evidence type="ECO:0000259" key="1">
    <source>
        <dbReference type="PROSITE" id="PS50404"/>
    </source>
</evidence>
<feature type="domain" description="GST N-terminal" evidence="1">
    <location>
        <begin position="21"/>
        <end position="103"/>
    </location>
</feature>
<dbReference type="Pfam" id="PF14497">
    <property type="entry name" value="GST_C_3"/>
    <property type="match status" value="1"/>
</dbReference>
<reference evidence="3 4" key="1">
    <citation type="submission" date="2019-04" db="EMBL/GenBank/DDBJ databases">
        <title>High contiguity whole genome sequence and gene annotation resource for two Venturia nashicola isolates.</title>
        <authorList>
            <person name="Prokchorchik M."/>
            <person name="Won K."/>
            <person name="Lee Y."/>
            <person name="Choi E.D."/>
            <person name="Segonzac C."/>
            <person name="Sohn K.H."/>
        </authorList>
    </citation>
    <scope>NUCLEOTIDE SEQUENCE [LARGE SCALE GENOMIC DNA]</scope>
    <source>
        <strain evidence="3 4">PRI2</strain>
    </source>
</reference>
<dbReference type="SUPFAM" id="SSF52833">
    <property type="entry name" value="Thioredoxin-like"/>
    <property type="match status" value="1"/>
</dbReference>
<dbReference type="SFLD" id="SFLDS00019">
    <property type="entry name" value="Glutathione_Transferase_(cytos"/>
    <property type="match status" value="1"/>
</dbReference>
<dbReference type="STRING" id="86259.A0A4Z1P419"/>
<dbReference type="GO" id="GO:0004364">
    <property type="term" value="F:glutathione transferase activity"/>
    <property type="evidence" value="ECO:0007669"/>
    <property type="project" value="TreeGrafter"/>
</dbReference>
<comment type="caution">
    <text evidence="3">The sequence shown here is derived from an EMBL/GenBank/DDBJ whole genome shotgun (WGS) entry which is preliminary data.</text>
</comment>
<dbReference type="PROSITE" id="PS50405">
    <property type="entry name" value="GST_CTER"/>
    <property type="match status" value="1"/>
</dbReference>
<dbReference type="EMBL" id="SNSC02000009">
    <property type="protein sequence ID" value="TID21294.1"/>
    <property type="molecule type" value="Genomic_DNA"/>
</dbReference>